<reference evidence="1" key="1">
    <citation type="submission" date="2018-06" db="EMBL/GenBank/DDBJ databases">
        <authorList>
            <person name="Zhirakovskaya E."/>
        </authorList>
    </citation>
    <scope>NUCLEOTIDE SEQUENCE</scope>
</reference>
<dbReference type="PANTHER" id="PTHR43747:SF4">
    <property type="entry name" value="FLAVIN-DEPENDENT TRYPTOPHAN HALOGENASE"/>
    <property type="match status" value="1"/>
</dbReference>
<dbReference type="InterPro" id="IPR050816">
    <property type="entry name" value="Flavin-dep_Halogenase_NPB"/>
</dbReference>
<name>A0A3B0RLJ4_9ZZZZ</name>
<accession>A0A3B0RLJ4</accession>
<protein>
    <submittedName>
        <fullName evidence="1">Tryptophan halogenase</fullName>
    </submittedName>
</protein>
<dbReference type="EMBL" id="UOED01000078">
    <property type="protein sequence ID" value="VAV92809.1"/>
    <property type="molecule type" value="Genomic_DNA"/>
</dbReference>
<proteinExistence type="predicted"/>
<dbReference type="InterPro" id="IPR006905">
    <property type="entry name" value="Flavin_halogenase"/>
</dbReference>
<feature type="non-terminal residue" evidence="1">
    <location>
        <position position="88"/>
    </location>
</feature>
<gene>
    <name evidence="1" type="ORF">MNBD_ALPHA02-996</name>
</gene>
<dbReference type="Gene3D" id="3.50.50.60">
    <property type="entry name" value="FAD/NAD(P)-binding domain"/>
    <property type="match status" value="1"/>
</dbReference>
<dbReference type="AlphaFoldDB" id="A0A3B0RLJ4"/>
<dbReference type="Pfam" id="PF04820">
    <property type="entry name" value="Trp_halogenase"/>
    <property type="match status" value="1"/>
</dbReference>
<dbReference type="PANTHER" id="PTHR43747">
    <property type="entry name" value="FAD-BINDING PROTEIN"/>
    <property type="match status" value="1"/>
</dbReference>
<sequence length="88" mass="9493">MNDRKIRHIAVVGGGTAGWMTAAALVNALRGNCRISLIESEDIGVVGVGEATIPPIKLFNQSLGLDENDFLRHTQGTFKLGIQFVDWA</sequence>
<dbReference type="GO" id="GO:0004497">
    <property type="term" value="F:monooxygenase activity"/>
    <property type="evidence" value="ECO:0007669"/>
    <property type="project" value="InterPro"/>
</dbReference>
<evidence type="ECO:0000313" key="1">
    <source>
        <dbReference type="EMBL" id="VAV92809.1"/>
    </source>
</evidence>
<organism evidence="1">
    <name type="scientific">hydrothermal vent metagenome</name>
    <dbReference type="NCBI Taxonomy" id="652676"/>
    <lineage>
        <taxon>unclassified sequences</taxon>
        <taxon>metagenomes</taxon>
        <taxon>ecological metagenomes</taxon>
    </lineage>
</organism>
<dbReference type="SUPFAM" id="SSF51905">
    <property type="entry name" value="FAD/NAD(P)-binding domain"/>
    <property type="match status" value="1"/>
</dbReference>
<dbReference type="InterPro" id="IPR036188">
    <property type="entry name" value="FAD/NAD-bd_sf"/>
</dbReference>